<evidence type="ECO:0000256" key="8">
    <source>
        <dbReference type="SAM" id="MobiDB-lite"/>
    </source>
</evidence>
<feature type="compositionally biased region" description="Low complexity" evidence="8">
    <location>
        <begin position="783"/>
        <end position="796"/>
    </location>
</feature>
<reference evidence="11 12" key="2">
    <citation type="journal article" date="2010" name="Nucleic Acids Res.">
        <title>BeetleBase in 2010: revisions to provide comprehensive genomic information for Tribolium castaneum.</title>
        <authorList>
            <person name="Kim H.S."/>
            <person name="Murphy T."/>
            <person name="Xia J."/>
            <person name="Caragea D."/>
            <person name="Park Y."/>
            <person name="Beeman R.W."/>
            <person name="Lorenzen M.D."/>
            <person name="Butcher S."/>
            <person name="Manak J.R."/>
            <person name="Brown S.J."/>
        </authorList>
    </citation>
    <scope>GENOME REANNOTATION</scope>
    <source>
        <strain evidence="11 12">Georgia GA2</strain>
    </source>
</reference>
<sequence>MGENTKQVRVDNWGIFFLQRLQMFFSKTDYCDMTLQFEGNVQLKVHRLVMNACTEYFQFLEQTCALEENVIMMPSDLQADVIVPIVNFMYTGMLEFHLSIFDRLYKTAQLMNITILTKLLDAQKHPVASAVKSLKKKAPDSPLFNAQGKSSVPVLLFVTDIQKTDPPKSPKPHDPQPDNKPPWKCDRCSTDDESVEFVLYYLYRKHMTDVHNEKFDPKLCKYCGHRCSKHNLLMYHLHTKHGMKPPPNYNFPKCDQCPFIALNTHLLAKHKLKHDKNEIQCVECKLTFTSQATLTSHIQITGHTGKTSKNNYDCQYCTKRYQSGVNLFSHVRLQHRNEAIRDGIVSIEEGEDVEDYEEEENKDEYILPEIITDPTETPKKVNILSNVKVQERHETQQQLALEPSSEAEALNNVATGIATSLGLVDIVVINENQQFFIDDQQNFNNQTEQPEFILPELSQNQNEVMTPQGVLTQSMLSSGDITSTDELVMVLTDHDYGDNQEEITNDNSNIVVLYSHPVDGQQDQFITSQGNIMVNSQTGLIEIRNGATITSTASQVVMNPPEAQIESIEMIQREIESHGGELKEEEKPIVDEEKEKEAVVPPNDALIESLTQGSQLEFTSPLTIEEPEKPVEEPKETEQETSDKKEEETEQPEPADKQNEQLEVNEEEKGGEEEVAKTDDVKEEEEEEEISKTDESKEEEEEELGKTDDSKGEEEGERDVVPAPTPEKGEEEVEKNETEETAVQLLEETNTEACPMEIEEEKTTHEENNTVEQELSQSDTSTSQFNDENSQSSQDSQNKDVEATKISILDDWEDTDSQQSDNKEKEKVAGETVHKLMDDWEEEEEDDKKDSEG</sequence>
<dbReference type="GO" id="GO:0001227">
    <property type="term" value="F:DNA-binding transcription repressor activity, RNA polymerase II-specific"/>
    <property type="evidence" value="ECO:0000318"/>
    <property type="project" value="GO_Central"/>
</dbReference>
<dbReference type="InterPro" id="IPR000210">
    <property type="entry name" value="BTB/POZ_dom"/>
</dbReference>
<feature type="region of interest" description="Disordered" evidence="8">
    <location>
        <begin position="578"/>
        <end position="597"/>
    </location>
</feature>
<accession>D6X4Y8</accession>
<dbReference type="InterPro" id="IPR036236">
    <property type="entry name" value="Znf_C2H2_sf"/>
</dbReference>
<gene>
    <name evidence="11" type="primary">AUGUSTUS-3.0.2_30585</name>
    <name evidence="11" type="ORF">TcasGA2_TC030585</name>
</gene>
<feature type="domain" description="BTB" evidence="9">
    <location>
        <begin position="31"/>
        <end position="98"/>
    </location>
</feature>
<dbReference type="SUPFAM" id="SSF57667">
    <property type="entry name" value="beta-beta-alpha zinc fingers"/>
    <property type="match status" value="1"/>
</dbReference>
<feature type="domain" description="C2H2-type" evidence="10">
    <location>
        <begin position="312"/>
        <end position="340"/>
    </location>
</feature>
<feature type="region of interest" description="Disordered" evidence="8">
    <location>
        <begin position="164"/>
        <end position="187"/>
    </location>
</feature>
<dbReference type="PANTHER" id="PTHR24394">
    <property type="entry name" value="ZINC FINGER PROTEIN"/>
    <property type="match status" value="1"/>
</dbReference>
<dbReference type="EMBL" id="KQ971381">
    <property type="protein sequence ID" value="EEZ97792.2"/>
    <property type="molecule type" value="Genomic_DNA"/>
</dbReference>
<evidence type="ECO:0000259" key="10">
    <source>
        <dbReference type="PROSITE" id="PS50157"/>
    </source>
</evidence>
<keyword evidence="4 7" id="KW-0863">Zinc-finger</keyword>
<feature type="domain" description="C2H2-type" evidence="10">
    <location>
        <begin position="279"/>
        <end position="308"/>
    </location>
</feature>
<dbReference type="Proteomes" id="UP000007266">
    <property type="component" value="Linkage group 10"/>
</dbReference>
<dbReference type="STRING" id="7070.D6X4Y8"/>
<keyword evidence="5" id="KW-0862">Zinc</keyword>
<dbReference type="GO" id="GO:0000978">
    <property type="term" value="F:RNA polymerase II cis-regulatory region sequence-specific DNA binding"/>
    <property type="evidence" value="ECO:0000318"/>
    <property type="project" value="GO_Central"/>
</dbReference>
<evidence type="ECO:0000256" key="7">
    <source>
        <dbReference type="PROSITE-ProRule" id="PRU00042"/>
    </source>
</evidence>
<dbReference type="GO" id="GO:0008270">
    <property type="term" value="F:zinc ion binding"/>
    <property type="evidence" value="ECO:0007669"/>
    <property type="project" value="UniProtKB-KW"/>
</dbReference>
<dbReference type="Gene3D" id="3.30.710.10">
    <property type="entry name" value="Potassium Channel Kv1.1, Chain A"/>
    <property type="match status" value="1"/>
</dbReference>
<evidence type="ECO:0000256" key="3">
    <source>
        <dbReference type="ARBA" id="ARBA00022737"/>
    </source>
</evidence>
<keyword evidence="6" id="KW-0539">Nucleus</keyword>
<proteinExistence type="predicted"/>
<evidence type="ECO:0000256" key="2">
    <source>
        <dbReference type="ARBA" id="ARBA00022723"/>
    </source>
</evidence>
<dbReference type="InterPro" id="IPR013087">
    <property type="entry name" value="Znf_C2H2_type"/>
</dbReference>
<dbReference type="PROSITE" id="PS00028">
    <property type="entry name" value="ZINC_FINGER_C2H2_1"/>
    <property type="match status" value="3"/>
</dbReference>
<evidence type="ECO:0000259" key="9">
    <source>
        <dbReference type="PROSITE" id="PS50097"/>
    </source>
</evidence>
<dbReference type="SMART" id="SM00355">
    <property type="entry name" value="ZnF_C2H2"/>
    <property type="match status" value="5"/>
</dbReference>
<evidence type="ECO:0000256" key="6">
    <source>
        <dbReference type="ARBA" id="ARBA00023242"/>
    </source>
</evidence>
<dbReference type="InterPro" id="IPR011333">
    <property type="entry name" value="SKP1/BTB/POZ_sf"/>
</dbReference>
<dbReference type="PANTHER" id="PTHR24394:SF29">
    <property type="entry name" value="MYONEURIN"/>
    <property type="match status" value="1"/>
</dbReference>
<feature type="compositionally biased region" description="Acidic residues" evidence="8">
    <location>
        <begin position="729"/>
        <end position="740"/>
    </location>
</feature>
<reference evidence="11 12" key="1">
    <citation type="journal article" date="2008" name="Nature">
        <title>The genome of the model beetle and pest Tribolium castaneum.</title>
        <authorList>
            <consortium name="Tribolium Genome Sequencing Consortium"/>
            <person name="Richards S."/>
            <person name="Gibbs R.A."/>
            <person name="Weinstock G.M."/>
            <person name="Brown S.J."/>
            <person name="Denell R."/>
            <person name="Beeman R.W."/>
            <person name="Gibbs R."/>
            <person name="Beeman R.W."/>
            <person name="Brown S.J."/>
            <person name="Bucher G."/>
            <person name="Friedrich M."/>
            <person name="Grimmelikhuijzen C.J."/>
            <person name="Klingler M."/>
            <person name="Lorenzen M."/>
            <person name="Richards S."/>
            <person name="Roth S."/>
            <person name="Schroder R."/>
            <person name="Tautz D."/>
            <person name="Zdobnov E.M."/>
            <person name="Muzny D."/>
            <person name="Gibbs R.A."/>
            <person name="Weinstock G.M."/>
            <person name="Attaway T."/>
            <person name="Bell S."/>
            <person name="Buhay C.J."/>
            <person name="Chandrabose M.N."/>
            <person name="Chavez D."/>
            <person name="Clerk-Blankenburg K.P."/>
            <person name="Cree A."/>
            <person name="Dao M."/>
            <person name="Davis C."/>
            <person name="Chacko J."/>
            <person name="Dinh H."/>
            <person name="Dugan-Rocha S."/>
            <person name="Fowler G."/>
            <person name="Garner T.T."/>
            <person name="Garnes J."/>
            <person name="Gnirke A."/>
            <person name="Hawes A."/>
            <person name="Hernandez J."/>
            <person name="Hines S."/>
            <person name="Holder M."/>
            <person name="Hume J."/>
            <person name="Jhangiani S.N."/>
            <person name="Joshi V."/>
            <person name="Khan Z.M."/>
            <person name="Jackson L."/>
            <person name="Kovar C."/>
            <person name="Kowis A."/>
            <person name="Lee S."/>
            <person name="Lewis L.R."/>
            <person name="Margolis J."/>
            <person name="Morgan M."/>
            <person name="Nazareth L.V."/>
            <person name="Nguyen N."/>
            <person name="Okwuonu G."/>
            <person name="Parker D."/>
            <person name="Richards S."/>
            <person name="Ruiz S.J."/>
            <person name="Santibanez J."/>
            <person name="Savard J."/>
            <person name="Scherer S.E."/>
            <person name="Schneider B."/>
            <person name="Sodergren E."/>
            <person name="Tautz D."/>
            <person name="Vattahil S."/>
            <person name="Villasana D."/>
            <person name="White C.S."/>
            <person name="Wright R."/>
            <person name="Park Y."/>
            <person name="Beeman R.W."/>
            <person name="Lord J."/>
            <person name="Oppert B."/>
            <person name="Lorenzen M."/>
            <person name="Brown S."/>
            <person name="Wang L."/>
            <person name="Savard J."/>
            <person name="Tautz D."/>
            <person name="Richards S."/>
            <person name="Weinstock G."/>
            <person name="Gibbs R.A."/>
            <person name="Liu Y."/>
            <person name="Worley K."/>
            <person name="Weinstock G."/>
            <person name="Elsik C.G."/>
            <person name="Reese J.T."/>
            <person name="Elhaik E."/>
            <person name="Landan G."/>
            <person name="Graur D."/>
            <person name="Arensburger P."/>
            <person name="Atkinson P."/>
            <person name="Beeman R.W."/>
            <person name="Beidler J."/>
            <person name="Brown S.J."/>
            <person name="Demuth J.P."/>
            <person name="Drury D.W."/>
            <person name="Du Y.Z."/>
            <person name="Fujiwara H."/>
            <person name="Lorenzen M."/>
            <person name="Maselli V."/>
            <person name="Osanai M."/>
            <person name="Park Y."/>
            <person name="Robertson H.M."/>
            <person name="Tu Z."/>
            <person name="Wang J.J."/>
            <person name="Wang S."/>
            <person name="Richards S."/>
            <person name="Song H."/>
            <person name="Zhang L."/>
            <person name="Sodergren E."/>
            <person name="Werner D."/>
            <person name="Stanke M."/>
            <person name="Morgenstern B."/>
            <person name="Solovyev V."/>
            <person name="Kosarev P."/>
            <person name="Brown G."/>
            <person name="Chen H.C."/>
            <person name="Ermolaeva O."/>
            <person name="Hlavina W."/>
            <person name="Kapustin Y."/>
            <person name="Kiryutin B."/>
            <person name="Kitts P."/>
            <person name="Maglott D."/>
            <person name="Pruitt K."/>
            <person name="Sapojnikov V."/>
            <person name="Souvorov A."/>
            <person name="Mackey A.J."/>
            <person name="Waterhouse R.M."/>
            <person name="Wyder S."/>
            <person name="Zdobnov E.M."/>
            <person name="Zdobnov E.M."/>
            <person name="Wyder S."/>
            <person name="Kriventseva E.V."/>
            <person name="Kadowaki T."/>
            <person name="Bork P."/>
            <person name="Aranda M."/>
            <person name="Bao R."/>
            <person name="Beermann A."/>
            <person name="Berns N."/>
            <person name="Bolognesi R."/>
            <person name="Bonneton F."/>
            <person name="Bopp D."/>
            <person name="Brown S.J."/>
            <person name="Bucher G."/>
            <person name="Butts T."/>
            <person name="Chaumot A."/>
            <person name="Denell R.E."/>
            <person name="Ferrier D.E."/>
            <person name="Friedrich M."/>
            <person name="Gordon C.M."/>
            <person name="Jindra M."/>
            <person name="Klingler M."/>
            <person name="Lan Q."/>
            <person name="Lattorff H.M."/>
            <person name="Laudet V."/>
            <person name="von Levetsow C."/>
            <person name="Liu Z."/>
            <person name="Lutz R."/>
            <person name="Lynch J.A."/>
            <person name="da Fonseca R.N."/>
            <person name="Posnien N."/>
            <person name="Reuter R."/>
            <person name="Roth S."/>
            <person name="Savard J."/>
            <person name="Schinko J.B."/>
            <person name="Schmitt C."/>
            <person name="Schoppmeier M."/>
            <person name="Schroder R."/>
            <person name="Shippy T.D."/>
            <person name="Simonnet F."/>
            <person name="Marques-Souza H."/>
            <person name="Tautz D."/>
            <person name="Tomoyasu Y."/>
            <person name="Trauner J."/>
            <person name="Van der Zee M."/>
            <person name="Vervoort M."/>
            <person name="Wittkopp N."/>
            <person name="Wimmer E.A."/>
            <person name="Yang X."/>
            <person name="Jones A.K."/>
            <person name="Sattelle D.B."/>
            <person name="Ebert P.R."/>
            <person name="Nelson D."/>
            <person name="Scott J.G."/>
            <person name="Beeman R.W."/>
            <person name="Muthukrishnan S."/>
            <person name="Kramer K.J."/>
            <person name="Arakane Y."/>
            <person name="Beeman R.W."/>
            <person name="Zhu Q."/>
            <person name="Hogenkamp D."/>
            <person name="Dixit R."/>
            <person name="Oppert B."/>
            <person name="Jiang H."/>
            <person name="Zou Z."/>
            <person name="Marshall J."/>
            <person name="Elpidina E."/>
            <person name="Vinokurov K."/>
            <person name="Oppert C."/>
            <person name="Zou Z."/>
            <person name="Evans J."/>
            <person name="Lu Z."/>
            <person name="Zhao P."/>
            <person name="Sumathipala N."/>
            <person name="Altincicek B."/>
            <person name="Vilcinskas A."/>
            <person name="Williams M."/>
            <person name="Hultmark D."/>
            <person name="Hetru C."/>
            <person name="Jiang H."/>
            <person name="Grimmelikhuijzen C.J."/>
            <person name="Hauser F."/>
            <person name="Cazzamali G."/>
            <person name="Williamson M."/>
            <person name="Park Y."/>
            <person name="Li B."/>
            <person name="Tanaka Y."/>
            <person name="Predel R."/>
            <person name="Neupert S."/>
            <person name="Schachtner J."/>
            <person name="Verleyen P."/>
            <person name="Raible F."/>
            <person name="Bork P."/>
            <person name="Friedrich M."/>
            <person name="Walden K.K."/>
            <person name="Robertson H.M."/>
            <person name="Angeli S."/>
            <person name="Foret S."/>
            <person name="Bucher G."/>
            <person name="Schuetz S."/>
            <person name="Maleszka R."/>
            <person name="Wimmer E.A."/>
            <person name="Beeman R.W."/>
            <person name="Lorenzen M."/>
            <person name="Tomoyasu Y."/>
            <person name="Miller S.C."/>
            <person name="Grossmann D."/>
            <person name="Bucher G."/>
        </authorList>
    </citation>
    <scope>NUCLEOTIDE SEQUENCE [LARGE SCALE GENOMIC DNA]</scope>
    <source>
        <strain evidence="11 12">Georgia GA2</strain>
    </source>
</reference>
<dbReference type="SMART" id="SM00225">
    <property type="entry name" value="BTB"/>
    <property type="match status" value="1"/>
</dbReference>
<evidence type="ECO:0000256" key="5">
    <source>
        <dbReference type="ARBA" id="ARBA00022833"/>
    </source>
</evidence>
<dbReference type="GO" id="GO:0005654">
    <property type="term" value="C:nucleoplasm"/>
    <property type="evidence" value="ECO:0000318"/>
    <property type="project" value="GO_Central"/>
</dbReference>
<dbReference type="PROSITE" id="PS50157">
    <property type="entry name" value="ZINC_FINGER_C2H2_2"/>
    <property type="match status" value="2"/>
</dbReference>
<name>D6X4Y8_TRICA</name>
<dbReference type="HOGENOM" id="CLU_332705_0_0_1"/>
<dbReference type="Gene3D" id="3.30.160.60">
    <property type="entry name" value="Classic Zinc Finger"/>
    <property type="match status" value="1"/>
</dbReference>
<feature type="compositionally biased region" description="Polar residues" evidence="8">
    <location>
        <begin position="773"/>
        <end position="782"/>
    </location>
</feature>
<protein>
    <submittedName>
        <fullName evidence="11">Uncharacterized protein</fullName>
    </submittedName>
</protein>
<comment type="subcellular location">
    <subcellularLocation>
        <location evidence="1">Nucleus</location>
    </subcellularLocation>
</comment>
<keyword evidence="2" id="KW-0479">Metal-binding</keyword>
<keyword evidence="3" id="KW-0677">Repeat</keyword>
<keyword evidence="12" id="KW-1185">Reference proteome</keyword>
<organism evidence="11 12">
    <name type="scientific">Tribolium castaneum</name>
    <name type="common">Red flour beetle</name>
    <dbReference type="NCBI Taxonomy" id="7070"/>
    <lineage>
        <taxon>Eukaryota</taxon>
        <taxon>Metazoa</taxon>
        <taxon>Ecdysozoa</taxon>
        <taxon>Arthropoda</taxon>
        <taxon>Hexapoda</taxon>
        <taxon>Insecta</taxon>
        <taxon>Pterygota</taxon>
        <taxon>Neoptera</taxon>
        <taxon>Endopterygota</taxon>
        <taxon>Coleoptera</taxon>
        <taxon>Polyphaga</taxon>
        <taxon>Cucujiformia</taxon>
        <taxon>Tenebrionidae</taxon>
        <taxon>Tenebrionidae incertae sedis</taxon>
        <taxon>Tribolium</taxon>
    </lineage>
</organism>
<dbReference type="SUPFAM" id="SSF54695">
    <property type="entry name" value="POZ domain"/>
    <property type="match status" value="1"/>
</dbReference>
<dbReference type="Pfam" id="PF00651">
    <property type="entry name" value="BTB"/>
    <property type="match status" value="1"/>
</dbReference>
<dbReference type="OMA" id="QEWENDI"/>
<dbReference type="eggNOG" id="KOG1181">
    <property type="taxonomic scope" value="Eukaryota"/>
</dbReference>
<evidence type="ECO:0000313" key="11">
    <source>
        <dbReference type="EMBL" id="EEZ97792.2"/>
    </source>
</evidence>
<dbReference type="PROSITE" id="PS50097">
    <property type="entry name" value="BTB"/>
    <property type="match status" value="1"/>
</dbReference>
<evidence type="ECO:0000256" key="1">
    <source>
        <dbReference type="ARBA" id="ARBA00004123"/>
    </source>
</evidence>
<dbReference type="GO" id="GO:0006357">
    <property type="term" value="P:regulation of transcription by RNA polymerase II"/>
    <property type="evidence" value="ECO:0000318"/>
    <property type="project" value="GO_Central"/>
</dbReference>
<evidence type="ECO:0000313" key="12">
    <source>
        <dbReference type="Proteomes" id="UP000007266"/>
    </source>
</evidence>
<feature type="region of interest" description="Disordered" evidence="8">
    <location>
        <begin position="610"/>
        <end position="853"/>
    </location>
</feature>
<feature type="compositionally biased region" description="Polar residues" evidence="8">
    <location>
        <begin position="610"/>
        <end position="622"/>
    </location>
</feature>
<evidence type="ECO:0000256" key="4">
    <source>
        <dbReference type="ARBA" id="ARBA00022771"/>
    </source>
</evidence>
<feature type="compositionally biased region" description="Basic and acidic residues" evidence="8">
    <location>
        <begin position="626"/>
        <end position="647"/>
    </location>
</feature>
<dbReference type="AlphaFoldDB" id="D6X4Y8"/>
<feature type="compositionally biased region" description="Basic and acidic residues" evidence="8">
    <location>
        <begin position="821"/>
        <end position="838"/>
    </location>
</feature>